<evidence type="ECO:0000256" key="2">
    <source>
        <dbReference type="ARBA" id="ARBA00004370"/>
    </source>
</evidence>
<evidence type="ECO:0008006" key="12">
    <source>
        <dbReference type="Google" id="ProtNLM"/>
    </source>
</evidence>
<name>A0ABD1N4D8_9FABA</name>
<keyword evidence="6" id="KW-0560">Oxidoreductase</keyword>
<dbReference type="PANTHER" id="PTHR47943">
    <property type="entry name" value="CYTOCHROME P450 93A3-LIKE"/>
    <property type="match status" value="1"/>
</dbReference>
<dbReference type="Proteomes" id="UP001603857">
    <property type="component" value="Unassembled WGS sequence"/>
</dbReference>
<evidence type="ECO:0000256" key="3">
    <source>
        <dbReference type="ARBA" id="ARBA00010617"/>
    </source>
</evidence>
<accession>A0ABD1N4D8</accession>
<dbReference type="GO" id="GO:0016020">
    <property type="term" value="C:membrane"/>
    <property type="evidence" value="ECO:0007669"/>
    <property type="project" value="UniProtKB-SubCell"/>
</dbReference>
<comment type="cofactor">
    <cofactor evidence="1">
        <name>heme</name>
        <dbReference type="ChEBI" id="CHEBI:30413"/>
    </cofactor>
</comment>
<evidence type="ECO:0000256" key="9">
    <source>
        <dbReference type="ARBA" id="ARBA00023136"/>
    </source>
</evidence>
<evidence type="ECO:0000256" key="6">
    <source>
        <dbReference type="ARBA" id="ARBA00023002"/>
    </source>
</evidence>
<keyword evidence="4" id="KW-0349">Heme</keyword>
<keyword evidence="8" id="KW-0503">Monooxygenase</keyword>
<keyword evidence="9" id="KW-0472">Membrane</keyword>
<evidence type="ECO:0000256" key="5">
    <source>
        <dbReference type="ARBA" id="ARBA00022723"/>
    </source>
</evidence>
<dbReference type="InterPro" id="IPR001128">
    <property type="entry name" value="Cyt_P450"/>
</dbReference>
<dbReference type="PANTHER" id="PTHR47943:SF9">
    <property type="entry name" value="CYTOCHROME P450"/>
    <property type="match status" value="1"/>
</dbReference>
<dbReference type="AlphaFoldDB" id="A0ABD1N4D8"/>
<dbReference type="SUPFAM" id="SSF48264">
    <property type="entry name" value="Cytochrome P450"/>
    <property type="match status" value="1"/>
</dbReference>
<gene>
    <name evidence="10" type="ORF">Fmac_003783</name>
</gene>
<dbReference type="Gene3D" id="1.10.630.10">
    <property type="entry name" value="Cytochrome P450"/>
    <property type="match status" value="1"/>
</dbReference>
<dbReference type="GO" id="GO:0004497">
    <property type="term" value="F:monooxygenase activity"/>
    <property type="evidence" value="ECO:0007669"/>
    <property type="project" value="UniProtKB-KW"/>
</dbReference>
<dbReference type="GO" id="GO:0046872">
    <property type="term" value="F:metal ion binding"/>
    <property type="evidence" value="ECO:0007669"/>
    <property type="project" value="UniProtKB-KW"/>
</dbReference>
<proteinExistence type="inferred from homology"/>
<comment type="caution">
    <text evidence="10">The sequence shown here is derived from an EMBL/GenBank/DDBJ whole genome shotgun (WGS) entry which is preliminary data.</text>
</comment>
<comment type="subcellular location">
    <subcellularLocation>
        <location evidence="2">Membrane</location>
    </subcellularLocation>
</comment>
<comment type="similarity">
    <text evidence="3">Belongs to the cytochrome P450 family.</text>
</comment>
<keyword evidence="11" id="KW-1185">Reference proteome</keyword>
<sequence length="196" mass="22595">MNRHVFLALWLFRQDFKDKPYSTFMSSRIGILKRDEFVIYTLLPADSAEHFLKIHDVVFSGRPTHEANTYLDYGSSGLAFAKYGAYWRNMRKLCTLQLLSASKVDSFAPLRKKELRQAVKLLQKAAMDGRVVDLSEVGQNVIEDFVYKMVLGRNEDGEFDLKGLIQKHNNLLGAFNIADYVPWLGRFLDLQPLLTR</sequence>
<keyword evidence="5" id="KW-0479">Metal-binding</keyword>
<protein>
    <recommendedName>
        <fullName evidence="12">Cytochrome P450</fullName>
    </recommendedName>
</protein>
<keyword evidence="7" id="KW-0408">Iron</keyword>
<evidence type="ECO:0000313" key="10">
    <source>
        <dbReference type="EMBL" id="KAL2342498.1"/>
    </source>
</evidence>
<evidence type="ECO:0000256" key="8">
    <source>
        <dbReference type="ARBA" id="ARBA00023033"/>
    </source>
</evidence>
<dbReference type="EMBL" id="JBGMDY010000002">
    <property type="protein sequence ID" value="KAL2342498.1"/>
    <property type="molecule type" value="Genomic_DNA"/>
</dbReference>
<dbReference type="InterPro" id="IPR036396">
    <property type="entry name" value="Cyt_P450_sf"/>
</dbReference>
<reference evidence="10 11" key="1">
    <citation type="submission" date="2024-08" db="EMBL/GenBank/DDBJ databases">
        <title>Insights into the chromosomal genome structure of Flemingia macrophylla.</title>
        <authorList>
            <person name="Ding Y."/>
            <person name="Zhao Y."/>
            <person name="Bi W."/>
            <person name="Wu M."/>
            <person name="Zhao G."/>
            <person name="Gong Y."/>
            <person name="Li W."/>
            <person name="Zhang P."/>
        </authorList>
    </citation>
    <scope>NUCLEOTIDE SEQUENCE [LARGE SCALE GENOMIC DNA]</scope>
    <source>
        <strain evidence="10">DYQJB</strain>
        <tissue evidence="10">Leaf</tissue>
    </source>
</reference>
<dbReference type="Pfam" id="PF00067">
    <property type="entry name" value="p450"/>
    <property type="match status" value="1"/>
</dbReference>
<evidence type="ECO:0000313" key="11">
    <source>
        <dbReference type="Proteomes" id="UP001603857"/>
    </source>
</evidence>
<evidence type="ECO:0000256" key="1">
    <source>
        <dbReference type="ARBA" id="ARBA00001971"/>
    </source>
</evidence>
<evidence type="ECO:0000256" key="7">
    <source>
        <dbReference type="ARBA" id="ARBA00023004"/>
    </source>
</evidence>
<organism evidence="10 11">
    <name type="scientific">Flemingia macrophylla</name>
    <dbReference type="NCBI Taxonomy" id="520843"/>
    <lineage>
        <taxon>Eukaryota</taxon>
        <taxon>Viridiplantae</taxon>
        <taxon>Streptophyta</taxon>
        <taxon>Embryophyta</taxon>
        <taxon>Tracheophyta</taxon>
        <taxon>Spermatophyta</taxon>
        <taxon>Magnoliopsida</taxon>
        <taxon>eudicotyledons</taxon>
        <taxon>Gunneridae</taxon>
        <taxon>Pentapetalae</taxon>
        <taxon>rosids</taxon>
        <taxon>fabids</taxon>
        <taxon>Fabales</taxon>
        <taxon>Fabaceae</taxon>
        <taxon>Papilionoideae</taxon>
        <taxon>50 kb inversion clade</taxon>
        <taxon>NPAAA clade</taxon>
        <taxon>indigoferoid/millettioid clade</taxon>
        <taxon>Phaseoleae</taxon>
        <taxon>Flemingia</taxon>
    </lineage>
</organism>
<evidence type="ECO:0000256" key="4">
    <source>
        <dbReference type="ARBA" id="ARBA00022617"/>
    </source>
</evidence>